<comment type="caution">
    <text evidence="1">The sequence shown here is derived from an EMBL/GenBank/DDBJ whole genome shotgun (WGS) entry which is preliminary data.</text>
</comment>
<dbReference type="Proteomes" id="UP001060085">
    <property type="component" value="Linkage Group LG03"/>
</dbReference>
<name>A0ACC0BGK0_CATRO</name>
<evidence type="ECO:0000313" key="1">
    <source>
        <dbReference type="EMBL" id="KAI5671770.1"/>
    </source>
</evidence>
<sequence>MEHSTMSIIIFKPQQISVYWIRNIEVLVLLSWHHASSPSSPPSFAFSNFFRPKSLCFYYELDDFCRSDVLVGGTALFLQQVTDSVVLVQFQLIAGYHGDYDGIRLWRIAGVVFLEKKPIKEGLAQKQDQVGVGLPPRIRKKKEGKEVAGLVQRKESQSKEERKKKSHKENRRSCSAALKGGAGEAARTHKSQGKKKTEKKYKERRGGCGGRLKRRSSCASCLGNAASSHNLRLSRGKTWCCFFFFFFFCRNQLQQRKQTVSGRTSISVGWLRGAGAREVARACGAIGSVAAGPECSSWAAGLAAGPECSRWAVGFVGANSGAAVASPRSSLWAVGHAGAKFGQRKWAGLLVFMRLGQADLAGATDSDQQALHGAIQPAHLAVGIAVQPTIQPESVETDYGLSNAGLISGQNVAVNCANAWQNKGLENSKHVQKYGNNLEAGSAISGQIADAGNSGQKGIENSGKSGQQGVEENDRILQGKVDSSENKEQQRKRITQTLIAPNLNLRPSWKDDGKVTEHVVVDSVIVTELQRSFQSQLLVQIFTTEQSKFCRAVFDPNFKTDRHHSIA</sequence>
<protein>
    <submittedName>
        <fullName evidence="1">Uncharacterized protein</fullName>
    </submittedName>
</protein>
<reference evidence="2" key="1">
    <citation type="journal article" date="2023" name="Nat. Plants">
        <title>Single-cell RNA sequencing provides a high-resolution roadmap for understanding the multicellular compartmentation of specialized metabolism.</title>
        <authorList>
            <person name="Sun S."/>
            <person name="Shen X."/>
            <person name="Li Y."/>
            <person name="Li Y."/>
            <person name="Wang S."/>
            <person name="Li R."/>
            <person name="Zhang H."/>
            <person name="Shen G."/>
            <person name="Guo B."/>
            <person name="Wei J."/>
            <person name="Xu J."/>
            <person name="St-Pierre B."/>
            <person name="Chen S."/>
            <person name="Sun C."/>
        </authorList>
    </citation>
    <scope>NUCLEOTIDE SEQUENCE [LARGE SCALE GENOMIC DNA]</scope>
</reference>
<evidence type="ECO:0000313" key="2">
    <source>
        <dbReference type="Proteomes" id="UP001060085"/>
    </source>
</evidence>
<accession>A0ACC0BGK0</accession>
<organism evidence="1 2">
    <name type="scientific">Catharanthus roseus</name>
    <name type="common">Madagascar periwinkle</name>
    <name type="synonym">Vinca rosea</name>
    <dbReference type="NCBI Taxonomy" id="4058"/>
    <lineage>
        <taxon>Eukaryota</taxon>
        <taxon>Viridiplantae</taxon>
        <taxon>Streptophyta</taxon>
        <taxon>Embryophyta</taxon>
        <taxon>Tracheophyta</taxon>
        <taxon>Spermatophyta</taxon>
        <taxon>Magnoliopsida</taxon>
        <taxon>eudicotyledons</taxon>
        <taxon>Gunneridae</taxon>
        <taxon>Pentapetalae</taxon>
        <taxon>asterids</taxon>
        <taxon>lamiids</taxon>
        <taxon>Gentianales</taxon>
        <taxon>Apocynaceae</taxon>
        <taxon>Rauvolfioideae</taxon>
        <taxon>Vinceae</taxon>
        <taxon>Catharanthinae</taxon>
        <taxon>Catharanthus</taxon>
    </lineage>
</organism>
<proteinExistence type="predicted"/>
<keyword evidence="2" id="KW-1185">Reference proteome</keyword>
<gene>
    <name evidence="1" type="ORF">M9H77_12134</name>
</gene>
<dbReference type="EMBL" id="CM044703">
    <property type="protein sequence ID" value="KAI5671770.1"/>
    <property type="molecule type" value="Genomic_DNA"/>
</dbReference>